<accession>A0A5M6D842</accession>
<dbReference type="Proteomes" id="UP000324479">
    <property type="component" value="Unassembled WGS sequence"/>
</dbReference>
<dbReference type="RefSeq" id="WP_235908687.1">
    <property type="nucleotide sequence ID" value="NZ_VWOX01000007.1"/>
</dbReference>
<feature type="region of interest" description="Disordered" evidence="1">
    <location>
        <begin position="344"/>
        <end position="378"/>
    </location>
</feature>
<dbReference type="CDD" id="cd08547">
    <property type="entry name" value="Type_II_cohesin"/>
    <property type="match status" value="1"/>
</dbReference>
<feature type="region of interest" description="Disordered" evidence="1">
    <location>
        <begin position="393"/>
        <end position="426"/>
    </location>
</feature>
<dbReference type="AlphaFoldDB" id="A0A5M6D842"/>
<evidence type="ECO:0000313" key="3">
    <source>
        <dbReference type="Proteomes" id="UP000324479"/>
    </source>
</evidence>
<dbReference type="EMBL" id="VWOX01000007">
    <property type="protein sequence ID" value="KAA5542660.1"/>
    <property type="molecule type" value="Genomic_DNA"/>
</dbReference>
<proteinExistence type="predicted"/>
<feature type="compositionally biased region" description="Polar residues" evidence="1">
    <location>
        <begin position="413"/>
        <end position="426"/>
    </location>
</feature>
<protein>
    <recommendedName>
        <fullName evidence="4">Cohesin domain-containing protein</fullName>
    </recommendedName>
</protein>
<evidence type="ECO:0000256" key="1">
    <source>
        <dbReference type="SAM" id="MobiDB-lite"/>
    </source>
</evidence>
<gene>
    <name evidence="2" type="ORF">FYK55_14095</name>
</gene>
<feature type="compositionally biased region" description="Acidic residues" evidence="1">
    <location>
        <begin position="253"/>
        <end position="262"/>
    </location>
</feature>
<keyword evidence="3" id="KW-1185">Reference proteome</keyword>
<comment type="caution">
    <text evidence="2">The sequence shown here is derived from an EMBL/GenBank/DDBJ whole genome shotgun (WGS) entry which is preliminary data.</text>
</comment>
<feature type="region of interest" description="Disordered" evidence="1">
    <location>
        <begin position="246"/>
        <end position="265"/>
    </location>
</feature>
<name>A0A5M6D842_9BACT</name>
<organism evidence="2 3">
    <name type="scientific">Roseiconus nitratireducens</name>
    <dbReference type="NCBI Taxonomy" id="2605748"/>
    <lineage>
        <taxon>Bacteria</taxon>
        <taxon>Pseudomonadati</taxon>
        <taxon>Planctomycetota</taxon>
        <taxon>Planctomycetia</taxon>
        <taxon>Pirellulales</taxon>
        <taxon>Pirellulaceae</taxon>
        <taxon>Roseiconus</taxon>
    </lineage>
</organism>
<reference evidence="2 3" key="1">
    <citation type="submission" date="2019-08" db="EMBL/GenBank/DDBJ databases">
        <authorList>
            <person name="Dhanesh K."/>
            <person name="Kumar G."/>
            <person name="Sasikala C."/>
            <person name="Venkata Ramana C."/>
        </authorList>
    </citation>
    <scope>NUCLEOTIDE SEQUENCE [LARGE SCALE GENOMIC DNA]</scope>
    <source>
        <strain evidence="2 3">JC645</strain>
    </source>
</reference>
<sequence>MGNRVDIELVAPEVEPKVGDDFSVELQIRSSATDSLNQIPEINVFQAKVDLFFNPDVVRPVMQGVTISDGFRPSVPRSDQEPGVIRNFGVISSYYDAADAISLDADGTPFRVALISFRVVGTGDAAITLGATGDGESILLFGSNTPLPTEQVQFSSFELAVGTPPILNWLPRIDTHPIPAVTDDRLDLGYFLLINSFSTNFSVEHLRANLPFITLGVIGVGLDVPDAGLEIDELLDPFLRTPEVFDSIPPGSDEPDDSESDLQAEQIRDSPLADVWNDFDLQLLNDRPELSLLRLHLRKFRLMLENCSAEADNAAMALKRAESIVDLGWIDISPWLTDPAFQHWNEPVPRDRPDAPSPSVNGRSEAKPSWLPRGKTFRPPRLDLFEEIAKGIVPGNLRKPNGGRVDMKDRVPASNNGDSPANPNGE</sequence>
<evidence type="ECO:0000313" key="2">
    <source>
        <dbReference type="EMBL" id="KAA5542660.1"/>
    </source>
</evidence>
<evidence type="ECO:0008006" key="4">
    <source>
        <dbReference type="Google" id="ProtNLM"/>
    </source>
</evidence>